<gene>
    <name evidence="1" type="ORF">I79_019389</name>
</gene>
<accession>G3I7A2</accession>
<organism evidence="1 2">
    <name type="scientific">Cricetulus griseus</name>
    <name type="common">Chinese hamster</name>
    <name type="synonym">Cricetulus barabensis griseus</name>
    <dbReference type="NCBI Taxonomy" id="10029"/>
    <lineage>
        <taxon>Eukaryota</taxon>
        <taxon>Metazoa</taxon>
        <taxon>Chordata</taxon>
        <taxon>Craniata</taxon>
        <taxon>Vertebrata</taxon>
        <taxon>Euteleostomi</taxon>
        <taxon>Mammalia</taxon>
        <taxon>Eutheria</taxon>
        <taxon>Euarchontoglires</taxon>
        <taxon>Glires</taxon>
        <taxon>Rodentia</taxon>
        <taxon>Myomorpha</taxon>
        <taxon>Muroidea</taxon>
        <taxon>Cricetidae</taxon>
        <taxon>Cricetinae</taxon>
        <taxon>Cricetulus</taxon>
    </lineage>
</organism>
<evidence type="ECO:0000313" key="2">
    <source>
        <dbReference type="Proteomes" id="UP000001075"/>
    </source>
</evidence>
<reference evidence="2" key="1">
    <citation type="journal article" date="2011" name="Nat. Biotechnol.">
        <title>The genomic sequence of the Chinese hamster ovary (CHO)-K1 cell line.</title>
        <authorList>
            <person name="Xu X."/>
            <person name="Nagarajan H."/>
            <person name="Lewis N.E."/>
            <person name="Pan S."/>
            <person name="Cai Z."/>
            <person name="Liu X."/>
            <person name="Chen W."/>
            <person name="Xie M."/>
            <person name="Wang W."/>
            <person name="Hammond S."/>
            <person name="Andersen M.R."/>
            <person name="Neff N."/>
            <person name="Passarelli B."/>
            <person name="Koh W."/>
            <person name="Fan H.C."/>
            <person name="Wang J."/>
            <person name="Gui Y."/>
            <person name="Lee K.H."/>
            <person name="Betenbaugh M.J."/>
            <person name="Quake S.R."/>
            <person name="Famili I."/>
            <person name="Palsson B.O."/>
            <person name="Wang J."/>
        </authorList>
    </citation>
    <scope>NUCLEOTIDE SEQUENCE [LARGE SCALE GENOMIC DNA]</scope>
    <source>
        <strain evidence="2">CHO K1 cell line</strain>
    </source>
</reference>
<dbReference type="AlphaFoldDB" id="G3I7A2"/>
<proteinExistence type="predicted"/>
<dbReference type="InParanoid" id="G3I7A2"/>
<name>G3I7A2_CRIGR</name>
<dbReference type="Proteomes" id="UP000001075">
    <property type="component" value="Unassembled WGS sequence"/>
</dbReference>
<dbReference type="EMBL" id="JH001418">
    <property type="protein sequence ID" value="EGW10021.1"/>
    <property type="molecule type" value="Genomic_DNA"/>
</dbReference>
<evidence type="ECO:0000313" key="1">
    <source>
        <dbReference type="EMBL" id="EGW10021.1"/>
    </source>
</evidence>
<sequence>MSLTLSGSLRDGKQRMHFEHFRSVVGAVPFEVQSFQIGSVSSFDVTSYSFKRLMVRTALESKPQ</sequence>
<protein>
    <submittedName>
        <fullName evidence="1">Uncharacterized protein</fullName>
    </submittedName>
</protein>